<dbReference type="GO" id="GO:0016020">
    <property type="term" value="C:membrane"/>
    <property type="evidence" value="ECO:0007669"/>
    <property type="project" value="InterPro"/>
</dbReference>
<dbReference type="CDD" id="cd07989">
    <property type="entry name" value="LPLAT_AGPAT-like"/>
    <property type="match status" value="1"/>
</dbReference>
<comment type="catalytic activity">
    <reaction evidence="4">
        <text>a 1-acyl-sn-glycero-3-phosphate + an acyl-CoA = a 1,2-diacyl-sn-glycero-3-phosphate + CoA</text>
        <dbReference type="Rhea" id="RHEA:19709"/>
        <dbReference type="ChEBI" id="CHEBI:57287"/>
        <dbReference type="ChEBI" id="CHEBI:57970"/>
        <dbReference type="ChEBI" id="CHEBI:58342"/>
        <dbReference type="ChEBI" id="CHEBI:58608"/>
        <dbReference type="EC" id="2.3.1.51"/>
    </reaction>
</comment>
<dbReference type="NCBIfam" id="TIGR01490">
    <property type="entry name" value="HAD-SF-IB-hyp1"/>
    <property type="match status" value="1"/>
</dbReference>
<accession>A0A543F544</accession>
<keyword evidence="2 4" id="KW-0808">Transferase</keyword>
<keyword evidence="4" id="KW-0444">Lipid biosynthesis</keyword>
<protein>
    <recommendedName>
        <fullName evidence="4">1-acyl-sn-glycerol-3-phosphate acyltransferase</fullName>
        <ecNumber evidence="4">2.3.1.51</ecNumber>
    </recommendedName>
</protein>
<feature type="transmembrane region" description="Helical" evidence="6">
    <location>
        <begin position="261"/>
        <end position="281"/>
    </location>
</feature>
<comment type="similarity">
    <text evidence="1 4">Belongs to the 1-acyl-sn-glycerol-3-phosphate acyltransferase family.</text>
</comment>
<organism evidence="8 9">
    <name type="scientific">Nocardia bhagyanarayanae</name>
    <dbReference type="NCBI Taxonomy" id="1215925"/>
    <lineage>
        <taxon>Bacteria</taxon>
        <taxon>Bacillati</taxon>
        <taxon>Actinomycetota</taxon>
        <taxon>Actinomycetes</taxon>
        <taxon>Mycobacteriales</taxon>
        <taxon>Nocardiaceae</taxon>
        <taxon>Nocardia</taxon>
    </lineage>
</organism>
<comment type="domain">
    <text evidence="4">The HXXXXD motif is essential for acyltransferase activity and may constitute the binding site for the phosphate moiety of the glycerol-3-phosphate.</text>
</comment>
<keyword evidence="6" id="KW-1133">Transmembrane helix</keyword>
<dbReference type="NCBIfam" id="TIGR01488">
    <property type="entry name" value="HAD-SF-IB"/>
    <property type="match status" value="1"/>
</dbReference>
<dbReference type="PANTHER" id="PTHR10434">
    <property type="entry name" value="1-ACYL-SN-GLYCEROL-3-PHOSPHATE ACYLTRANSFERASE"/>
    <property type="match status" value="1"/>
</dbReference>
<keyword evidence="6" id="KW-0812">Transmembrane</keyword>
<dbReference type="Pfam" id="PF12710">
    <property type="entry name" value="HAD"/>
    <property type="match status" value="1"/>
</dbReference>
<dbReference type="InterPro" id="IPR006385">
    <property type="entry name" value="HAD_hydro_SerB1"/>
</dbReference>
<keyword evidence="4" id="KW-0443">Lipid metabolism</keyword>
<dbReference type="EC" id="2.3.1.51" evidence="4"/>
<dbReference type="EMBL" id="VFPG01000001">
    <property type="protein sequence ID" value="TQM28950.1"/>
    <property type="molecule type" value="Genomic_DNA"/>
</dbReference>
<dbReference type="Pfam" id="PF01553">
    <property type="entry name" value="Acyltransferase"/>
    <property type="match status" value="1"/>
</dbReference>
<evidence type="ECO:0000313" key="8">
    <source>
        <dbReference type="EMBL" id="TQM28950.1"/>
    </source>
</evidence>
<dbReference type="SMART" id="SM00563">
    <property type="entry name" value="PlsC"/>
    <property type="match status" value="1"/>
</dbReference>
<dbReference type="OrthoDB" id="25607at2"/>
<dbReference type="InterPro" id="IPR023214">
    <property type="entry name" value="HAD_sf"/>
</dbReference>
<dbReference type="InterPro" id="IPR004552">
    <property type="entry name" value="AGP_acyltrans"/>
</dbReference>
<sequence length="507" mass="53913">MSQAAAPRPAADDRGGPADSPADLGAMLSAIRSGPQGPEIAAVFDFGGTVVDGFPRPPLYRRAFGGRARGLSATLLGSIRNGLTDGEYSRFLQQAAQALAGRTEDELDQLGVQLFRRAVYGHLYPEAWQLIRTHEAAGHTVVLTSSLTRFQVAPAAAALGVRHVLCTEMATSDGVLTGYTVGKTLWRHGKADAVRAFASANGIDLSRSYAYADGVADLPLLALVGHPVAVNPERKLGTMATDNAWPSLAFRPRKAPRPLDYLRTIAGFVALLGGAVFGVLAKSYTGQRRKMADALMAYGTGATLRALGVRVRVTGAEHARAPRPAVFLFNHQSQFDVIIVPNVLGGGVTGIGKKELTRNPLFGPLMRFVGVTFIDRSDTHRAKAALAPVVETLRGGLSIAVSPEGTRSYTPEVGPFKKGAFHIAHQAGVPVIPVVIRNAGEISWRNSMIARRGTVDVAILAPIDVRDWDPAAMSEQVEAVRQLFLATLLDWPGAGSGEMEHTAAQRD</sequence>
<reference evidence="8 9" key="1">
    <citation type="submission" date="2019-06" db="EMBL/GenBank/DDBJ databases">
        <title>Sequencing the genomes of 1000 actinobacteria strains.</title>
        <authorList>
            <person name="Klenk H.-P."/>
        </authorList>
    </citation>
    <scope>NUCLEOTIDE SEQUENCE [LARGE SCALE GENOMIC DNA]</scope>
    <source>
        <strain evidence="8 9">DSM 103495</strain>
    </source>
</reference>
<dbReference type="GO" id="GO:0006654">
    <property type="term" value="P:phosphatidic acid biosynthetic process"/>
    <property type="evidence" value="ECO:0007669"/>
    <property type="project" value="TreeGrafter"/>
</dbReference>
<keyword evidence="4" id="KW-1208">Phospholipid metabolism</keyword>
<dbReference type="NCBIfam" id="TIGR00530">
    <property type="entry name" value="AGP_acyltrn"/>
    <property type="match status" value="1"/>
</dbReference>
<dbReference type="Gene3D" id="3.40.50.1000">
    <property type="entry name" value="HAD superfamily/HAD-like"/>
    <property type="match status" value="1"/>
</dbReference>
<dbReference type="SUPFAM" id="SSF56784">
    <property type="entry name" value="HAD-like"/>
    <property type="match status" value="1"/>
</dbReference>
<dbReference type="PANTHER" id="PTHR10434:SF66">
    <property type="entry name" value="PHOSPHOLIPID_GLYCEROL ACYLTRANSFERASE DOMAIN-CONTAINING PROTEIN"/>
    <property type="match status" value="1"/>
</dbReference>
<dbReference type="SUPFAM" id="SSF69593">
    <property type="entry name" value="Glycerol-3-phosphate (1)-acyltransferase"/>
    <property type="match status" value="1"/>
</dbReference>
<evidence type="ECO:0000259" key="7">
    <source>
        <dbReference type="SMART" id="SM00563"/>
    </source>
</evidence>
<gene>
    <name evidence="8" type="ORF">FB390_0530</name>
</gene>
<evidence type="ECO:0000256" key="3">
    <source>
        <dbReference type="ARBA" id="ARBA00023315"/>
    </source>
</evidence>
<name>A0A543F544_9NOCA</name>
<evidence type="ECO:0000313" key="9">
    <source>
        <dbReference type="Proteomes" id="UP000316331"/>
    </source>
</evidence>
<evidence type="ECO:0000256" key="6">
    <source>
        <dbReference type="SAM" id="Phobius"/>
    </source>
</evidence>
<keyword evidence="9" id="KW-1185">Reference proteome</keyword>
<dbReference type="RefSeq" id="WP_141807510.1">
    <property type="nucleotide sequence ID" value="NZ_VFPG01000001.1"/>
</dbReference>
<evidence type="ECO:0000256" key="1">
    <source>
        <dbReference type="ARBA" id="ARBA00008655"/>
    </source>
</evidence>
<keyword evidence="6" id="KW-0472">Membrane</keyword>
<dbReference type="AlphaFoldDB" id="A0A543F544"/>
<feature type="region of interest" description="Disordered" evidence="5">
    <location>
        <begin position="1"/>
        <end position="24"/>
    </location>
</feature>
<dbReference type="Proteomes" id="UP000316331">
    <property type="component" value="Unassembled WGS sequence"/>
</dbReference>
<dbReference type="Gene3D" id="1.20.1440.100">
    <property type="entry name" value="SG protein - dephosphorylation function"/>
    <property type="match status" value="1"/>
</dbReference>
<proteinExistence type="inferred from homology"/>
<dbReference type="InterPro" id="IPR002123">
    <property type="entry name" value="Plipid/glycerol_acylTrfase"/>
</dbReference>
<evidence type="ECO:0000256" key="2">
    <source>
        <dbReference type="ARBA" id="ARBA00022679"/>
    </source>
</evidence>
<keyword evidence="3 4" id="KW-0012">Acyltransferase</keyword>
<dbReference type="CDD" id="cd02612">
    <property type="entry name" value="HAD_PGPPase"/>
    <property type="match status" value="1"/>
</dbReference>
<comment type="caution">
    <text evidence="8">The sequence shown here is derived from an EMBL/GenBank/DDBJ whole genome shotgun (WGS) entry which is preliminary data.</text>
</comment>
<evidence type="ECO:0000256" key="5">
    <source>
        <dbReference type="SAM" id="MobiDB-lite"/>
    </source>
</evidence>
<dbReference type="InterPro" id="IPR036412">
    <property type="entry name" value="HAD-like_sf"/>
</dbReference>
<keyword evidence="4" id="KW-0594">Phospholipid biosynthesis</keyword>
<dbReference type="GO" id="GO:0003841">
    <property type="term" value="F:1-acylglycerol-3-phosphate O-acyltransferase activity"/>
    <property type="evidence" value="ECO:0007669"/>
    <property type="project" value="UniProtKB-UniRule"/>
</dbReference>
<evidence type="ECO:0000256" key="4">
    <source>
        <dbReference type="RuleBase" id="RU361267"/>
    </source>
</evidence>
<feature type="domain" description="Phospholipid/glycerol acyltransferase" evidence="7">
    <location>
        <begin position="325"/>
        <end position="439"/>
    </location>
</feature>